<keyword evidence="1" id="KW-0812">Transmembrane</keyword>
<sequence length="63" mass="7135">MSAAERKKTTMTEDDKKALEAINYESDKVLKICLWFGVLPMIFLILFWLGSGVIESADALLNR</sequence>
<dbReference type="Proteomes" id="UP000286947">
    <property type="component" value="Unassembled WGS sequence"/>
</dbReference>
<dbReference type="EMBL" id="PQSP01000001">
    <property type="protein sequence ID" value="RUS67991.1"/>
    <property type="molecule type" value="Genomic_DNA"/>
</dbReference>
<dbReference type="AlphaFoldDB" id="A0A433SGV6"/>
<reference evidence="3 4" key="1">
    <citation type="submission" date="2018-01" db="EMBL/GenBank/DDBJ databases">
        <title>Saezia sanguinis gen. nov., sp. nov., in the order Burkholderiales isolated from human blood.</title>
        <authorList>
            <person name="Medina-Pascual M.J."/>
            <person name="Valdezate S."/>
            <person name="Monzon S."/>
            <person name="Cuesta I."/>
            <person name="Carrasco G."/>
            <person name="Villalon P."/>
            <person name="Saez-Nieto J.A."/>
        </authorList>
    </citation>
    <scope>NUCLEOTIDE SEQUENCE [LARGE SCALE GENOMIC DNA]</scope>
    <source>
        <strain evidence="3 4">CNM695-12</strain>
    </source>
</reference>
<evidence type="ECO:0000313" key="4">
    <source>
        <dbReference type="Proteomes" id="UP000286947"/>
    </source>
</evidence>
<organism evidence="3 4">
    <name type="scientific">Saezia sanguinis</name>
    <dbReference type="NCBI Taxonomy" id="1965230"/>
    <lineage>
        <taxon>Bacteria</taxon>
        <taxon>Pseudomonadati</taxon>
        <taxon>Pseudomonadota</taxon>
        <taxon>Betaproteobacteria</taxon>
        <taxon>Burkholderiales</taxon>
        <taxon>Saeziaceae</taxon>
        <taxon>Saezia</taxon>
    </lineage>
</organism>
<evidence type="ECO:0000256" key="1">
    <source>
        <dbReference type="SAM" id="Phobius"/>
    </source>
</evidence>
<feature type="transmembrane region" description="Helical" evidence="1">
    <location>
        <begin position="32"/>
        <end position="54"/>
    </location>
</feature>
<accession>A0A433SGV6</accession>
<evidence type="ECO:0000313" key="3">
    <source>
        <dbReference type="EMBL" id="RUS67991.1"/>
    </source>
</evidence>
<keyword evidence="1" id="KW-1133">Transmembrane helix</keyword>
<proteinExistence type="predicted"/>
<keyword evidence="4" id="KW-1185">Reference proteome</keyword>
<evidence type="ECO:0000313" key="2">
    <source>
        <dbReference type="EMBL" id="RUS67978.1"/>
    </source>
</evidence>
<gene>
    <name evidence="2" type="ORF">CUZ56_00461</name>
    <name evidence="3" type="ORF">CUZ56_00474</name>
</gene>
<name>A0A433SGV6_9BURK</name>
<protein>
    <submittedName>
        <fullName evidence="3">Uncharacterized protein</fullName>
    </submittedName>
</protein>
<keyword evidence="1" id="KW-0472">Membrane</keyword>
<comment type="caution">
    <text evidence="3">The sequence shown here is derived from an EMBL/GenBank/DDBJ whole genome shotgun (WGS) entry which is preliminary data.</text>
</comment>
<dbReference type="EMBL" id="PQSP01000001">
    <property type="protein sequence ID" value="RUS67978.1"/>
    <property type="molecule type" value="Genomic_DNA"/>
</dbReference>